<proteinExistence type="predicted"/>
<accession>A0ACC0VU07</accession>
<organism evidence="1 2">
    <name type="scientific">Peronosclerospora sorghi</name>
    <dbReference type="NCBI Taxonomy" id="230839"/>
    <lineage>
        <taxon>Eukaryota</taxon>
        <taxon>Sar</taxon>
        <taxon>Stramenopiles</taxon>
        <taxon>Oomycota</taxon>
        <taxon>Peronosporomycetes</taxon>
        <taxon>Peronosporales</taxon>
        <taxon>Peronosporaceae</taxon>
        <taxon>Peronosclerospora</taxon>
    </lineage>
</organism>
<comment type="caution">
    <text evidence="1">The sequence shown here is derived from an EMBL/GenBank/DDBJ whole genome shotgun (WGS) entry which is preliminary data.</text>
</comment>
<evidence type="ECO:0000313" key="2">
    <source>
        <dbReference type="Proteomes" id="UP001163321"/>
    </source>
</evidence>
<sequence length="500" mass="57714">MEKPAGEEDAARKSVDETRDGRRFAPWLEREHDRQEAAHEPHEPNAHDRDEFKDRNRVHTHVGTCWVGRRAFSSNPSHSRAGMRRPVVLLPWACVRRRLYTTRDARDRGKGLNLTPYVSPLLLRLHPDVVQRHTPLLAHDNEHALKHLNVFLELATLGCNNDAFNARKHVLALRETRSPRAQDQDDDAPLRFPLRFHVPVDDVEAADARFVHVQYTIEVPGSLVHRTLVSTLGPSVRGLRDDPRAALDAPFARAWQRTTKRILQDLFEVAHVPLRRTEKDVTKVTALAQWLAEEETIVDRAHTQSVRARAQNRATKHAHDQFHKRYYDMLTREAKVVHATTTGWEDGPTAQHAVLTSLLHSRLYLPRFRDADMRTSAFHWIANLLLVNFKELRLHSLVWNKVTLLVSADKTVTAPHVSWDPEAPEQGMGMLIPVGMHVDPLVDFIYENVHELEIALEERAPPRQAAVKRHQGQEKKKKRQGRRPRRGHFYQEELNALFRR</sequence>
<keyword evidence="2" id="KW-1185">Reference proteome</keyword>
<dbReference type="EMBL" id="CM047586">
    <property type="protein sequence ID" value="KAI9909328.1"/>
    <property type="molecule type" value="Genomic_DNA"/>
</dbReference>
<dbReference type="Proteomes" id="UP001163321">
    <property type="component" value="Chromosome 7"/>
</dbReference>
<gene>
    <name evidence="1" type="ORF">PsorP6_014599</name>
</gene>
<reference evidence="1 2" key="1">
    <citation type="journal article" date="2022" name="bioRxiv">
        <title>The genome of the oomycete Peronosclerospora sorghi, a cosmopolitan pathogen of maize and sorghum, is inflated with dispersed pseudogenes.</title>
        <authorList>
            <person name="Fletcher K."/>
            <person name="Martin F."/>
            <person name="Isakeit T."/>
            <person name="Cavanaugh K."/>
            <person name="Magill C."/>
            <person name="Michelmore R."/>
        </authorList>
    </citation>
    <scope>NUCLEOTIDE SEQUENCE [LARGE SCALE GENOMIC DNA]</scope>
    <source>
        <strain evidence="1">P6</strain>
    </source>
</reference>
<evidence type="ECO:0000313" key="1">
    <source>
        <dbReference type="EMBL" id="KAI9909328.1"/>
    </source>
</evidence>
<name>A0ACC0VU07_9STRA</name>
<protein>
    <submittedName>
        <fullName evidence="1">Uncharacterized protein</fullName>
    </submittedName>
</protein>